<evidence type="ECO:0000256" key="12">
    <source>
        <dbReference type="SAM" id="MobiDB-lite"/>
    </source>
</evidence>
<dbReference type="EMBL" id="BLXT01002699">
    <property type="protein sequence ID" value="GFN96759.1"/>
    <property type="molecule type" value="Genomic_DNA"/>
</dbReference>
<keyword evidence="3 11" id="KW-0894">Sodium channel</keyword>
<dbReference type="Pfam" id="PF00858">
    <property type="entry name" value="ASC"/>
    <property type="match status" value="1"/>
</dbReference>
<keyword evidence="2 11" id="KW-0813">Transport</keyword>
<dbReference type="PANTHER" id="PTHR11690:SF248">
    <property type="entry name" value="PICKPOCKET 17, ISOFORM A"/>
    <property type="match status" value="1"/>
</dbReference>
<evidence type="ECO:0000256" key="8">
    <source>
        <dbReference type="ARBA" id="ARBA00023136"/>
    </source>
</evidence>
<comment type="caution">
    <text evidence="14">The sequence shown here is derived from an EMBL/GenBank/DDBJ whole genome shotgun (WGS) entry which is preliminary data.</text>
</comment>
<evidence type="ECO:0000313" key="15">
    <source>
        <dbReference type="Proteomes" id="UP000735302"/>
    </source>
</evidence>
<keyword evidence="7 11" id="KW-0406">Ion transport</keyword>
<dbReference type="PANTHER" id="PTHR11690">
    <property type="entry name" value="AMILORIDE-SENSITIVE SODIUM CHANNEL-RELATED"/>
    <property type="match status" value="1"/>
</dbReference>
<keyword evidence="15" id="KW-1185">Reference proteome</keyword>
<feature type="transmembrane region" description="Helical" evidence="13">
    <location>
        <begin position="196"/>
        <end position="217"/>
    </location>
</feature>
<sequence>MSCKQYSHTLENFLEIPGSKKSIRRLEFVHVCQLALRIRLMLKSDLGCDLNDYKTPGHDNLQQTCGTGSNNSNSDNHNKNTNKPFNKSNKGGVISVISSEMKNRMHRSIKTNENSYLTHSIRWQSMNEIHGNNPAPTTVGISDVGSNCTKTKIRTATITPRRKHRTAKELIHEFCHSTSMHGVHHVMGHRSVWRRIVWSLLIIGFVTWAVYNVYLIVSDYNSHPVQTSVSSEYQGKMNFPAVTICNLNRIRLSKTSQFLLGGLQSGVKSGVDAAAINNYIDYFLRQFGRQQQREMGHQMQDMLVKCKFGNEVCTSENFTFSYNLQHGSCYTFAGRQTSNRSEWLAMRAGPGNGLSMEFDVQFDEYLPSTTASGLKVLIHDNGELPFPEDGGIMAGTGAATSIAIREVCGLGKKESQGREEEEIGKVRKRGEDVSKAATSIAIRKEVGFGQKETQKQRGEDRVSRRKRDFGESIWILNQSVHSKVILGDQDFVQDKSFSYYFPAFAWLIHILLMHGLKNT</sequence>
<keyword evidence="6" id="KW-0915">Sodium</keyword>
<evidence type="ECO:0000256" key="9">
    <source>
        <dbReference type="ARBA" id="ARBA00023201"/>
    </source>
</evidence>
<evidence type="ECO:0000313" key="14">
    <source>
        <dbReference type="EMBL" id="GFN96759.1"/>
    </source>
</evidence>
<organism evidence="14 15">
    <name type="scientific">Plakobranchus ocellatus</name>
    <dbReference type="NCBI Taxonomy" id="259542"/>
    <lineage>
        <taxon>Eukaryota</taxon>
        <taxon>Metazoa</taxon>
        <taxon>Spiralia</taxon>
        <taxon>Lophotrochozoa</taxon>
        <taxon>Mollusca</taxon>
        <taxon>Gastropoda</taxon>
        <taxon>Heterobranchia</taxon>
        <taxon>Euthyneura</taxon>
        <taxon>Panpulmonata</taxon>
        <taxon>Sacoglossa</taxon>
        <taxon>Placobranchoidea</taxon>
        <taxon>Plakobranchidae</taxon>
        <taxon>Plakobranchus</taxon>
    </lineage>
</organism>
<dbReference type="GO" id="GO:0005886">
    <property type="term" value="C:plasma membrane"/>
    <property type="evidence" value="ECO:0007669"/>
    <property type="project" value="TreeGrafter"/>
</dbReference>
<feature type="region of interest" description="Disordered" evidence="12">
    <location>
        <begin position="61"/>
        <end position="92"/>
    </location>
</feature>
<dbReference type="GO" id="GO:0015280">
    <property type="term" value="F:ligand-gated sodium channel activity"/>
    <property type="evidence" value="ECO:0007669"/>
    <property type="project" value="TreeGrafter"/>
</dbReference>
<evidence type="ECO:0000256" key="13">
    <source>
        <dbReference type="SAM" id="Phobius"/>
    </source>
</evidence>
<evidence type="ECO:0000256" key="5">
    <source>
        <dbReference type="ARBA" id="ARBA00022989"/>
    </source>
</evidence>
<dbReference type="PRINTS" id="PR01078">
    <property type="entry name" value="AMINACHANNEL"/>
</dbReference>
<proteinExistence type="inferred from homology"/>
<evidence type="ECO:0000256" key="6">
    <source>
        <dbReference type="ARBA" id="ARBA00023053"/>
    </source>
</evidence>
<keyword evidence="5 13" id="KW-1133">Transmembrane helix</keyword>
<gene>
    <name evidence="14" type="ORF">PoB_002326500</name>
</gene>
<evidence type="ECO:0000256" key="11">
    <source>
        <dbReference type="RuleBase" id="RU000679"/>
    </source>
</evidence>
<comment type="similarity">
    <text evidence="11">Belongs to the amiloride-sensitive sodium channel (TC 1.A.6) family.</text>
</comment>
<evidence type="ECO:0000256" key="10">
    <source>
        <dbReference type="ARBA" id="ARBA00023303"/>
    </source>
</evidence>
<dbReference type="Proteomes" id="UP000735302">
    <property type="component" value="Unassembled WGS sequence"/>
</dbReference>
<keyword evidence="9 11" id="KW-0739">Sodium transport</keyword>
<protein>
    <submittedName>
        <fullName evidence="14">Acid-sensing ion channel 4-like</fullName>
    </submittedName>
</protein>
<evidence type="ECO:0000256" key="3">
    <source>
        <dbReference type="ARBA" id="ARBA00022461"/>
    </source>
</evidence>
<evidence type="ECO:0000256" key="4">
    <source>
        <dbReference type="ARBA" id="ARBA00022692"/>
    </source>
</evidence>
<evidence type="ECO:0000256" key="1">
    <source>
        <dbReference type="ARBA" id="ARBA00004141"/>
    </source>
</evidence>
<evidence type="ECO:0000256" key="7">
    <source>
        <dbReference type="ARBA" id="ARBA00023065"/>
    </source>
</evidence>
<keyword evidence="10 11" id="KW-0407">Ion channel</keyword>
<keyword evidence="8 13" id="KW-0472">Membrane</keyword>
<comment type="subcellular location">
    <subcellularLocation>
        <location evidence="1">Membrane</location>
        <topology evidence="1">Multi-pass membrane protein</topology>
    </subcellularLocation>
</comment>
<dbReference type="Gene3D" id="2.60.470.10">
    <property type="entry name" value="Acid-sensing ion channels like domains"/>
    <property type="match status" value="1"/>
</dbReference>
<evidence type="ECO:0000256" key="2">
    <source>
        <dbReference type="ARBA" id="ARBA00022448"/>
    </source>
</evidence>
<reference evidence="14 15" key="1">
    <citation type="journal article" date="2021" name="Elife">
        <title>Chloroplast acquisition without the gene transfer in kleptoplastic sea slugs, Plakobranchus ocellatus.</title>
        <authorList>
            <person name="Maeda T."/>
            <person name="Takahashi S."/>
            <person name="Yoshida T."/>
            <person name="Shimamura S."/>
            <person name="Takaki Y."/>
            <person name="Nagai Y."/>
            <person name="Toyoda A."/>
            <person name="Suzuki Y."/>
            <person name="Arimoto A."/>
            <person name="Ishii H."/>
            <person name="Satoh N."/>
            <person name="Nishiyama T."/>
            <person name="Hasebe M."/>
            <person name="Maruyama T."/>
            <person name="Minagawa J."/>
            <person name="Obokata J."/>
            <person name="Shigenobu S."/>
        </authorList>
    </citation>
    <scope>NUCLEOTIDE SEQUENCE [LARGE SCALE GENOMIC DNA]</scope>
</reference>
<name>A0AAV3ZQ79_9GAST</name>
<dbReference type="InterPro" id="IPR001873">
    <property type="entry name" value="ENaC"/>
</dbReference>
<keyword evidence="4 11" id="KW-0812">Transmembrane</keyword>
<feature type="compositionally biased region" description="Low complexity" evidence="12">
    <location>
        <begin position="69"/>
        <end position="82"/>
    </location>
</feature>
<dbReference type="AlphaFoldDB" id="A0AAV3ZQ79"/>
<accession>A0AAV3ZQ79</accession>